<name>A0A6V8MPL4_9BACT</name>
<dbReference type="AlphaFoldDB" id="A0A6V8MPL4"/>
<comment type="caution">
    <text evidence="1">The sequence shown here is derived from an EMBL/GenBank/DDBJ whole genome shotgun (WGS) entry which is preliminary data.</text>
</comment>
<dbReference type="EMBL" id="BLXX01000023">
    <property type="protein sequence ID" value="GFO61931.1"/>
    <property type="molecule type" value="Genomic_DNA"/>
</dbReference>
<organism evidence="1 2">
    <name type="scientific">Geomonas silvestris</name>
    <dbReference type="NCBI Taxonomy" id="2740184"/>
    <lineage>
        <taxon>Bacteria</taxon>
        <taxon>Pseudomonadati</taxon>
        <taxon>Thermodesulfobacteriota</taxon>
        <taxon>Desulfuromonadia</taxon>
        <taxon>Geobacterales</taxon>
        <taxon>Geobacteraceae</taxon>
        <taxon>Geomonas</taxon>
    </lineage>
</organism>
<evidence type="ECO:0000313" key="2">
    <source>
        <dbReference type="Proteomes" id="UP000556026"/>
    </source>
</evidence>
<keyword evidence="2" id="KW-1185">Reference proteome</keyword>
<sequence length="90" mass="10027">MKCLNINTRRMLVADSIIRRTWAVATAAGLDVSWVGIDYGLPIEERGRHVLGLVVGAISVQLEFKDYLLFDVDGMGMMNSKIDCLVSRLK</sequence>
<dbReference type="RefSeq" id="WP_183356717.1">
    <property type="nucleotide sequence ID" value="NZ_BLXX01000023.1"/>
</dbReference>
<proteinExistence type="predicted"/>
<dbReference type="Proteomes" id="UP000556026">
    <property type="component" value="Unassembled WGS sequence"/>
</dbReference>
<protein>
    <submittedName>
        <fullName evidence="1">Uncharacterized protein</fullName>
    </submittedName>
</protein>
<gene>
    <name evidence="1" type="ORF">GMST_42560</name>
</gene>
<evidence type="ECO:0000313" key="1">
    <source>
        <dbReference type="EMBL" id="GFO61931.1"/>
    </source>
</evidence>
<reference evidence="2" key="1">
    <citation type="submission" date="2020-06" db="EMBL/GenBank/DDBJ databases">
        <title>Draft genomic sequence of Geomonas sp. Red330.</title>
        <authorList>
            <person name="Itoh H."/>
            <person name="Zhenxing X."/>
            <person name="Ushijima N."/>
            <person name="Masuda Y."/>
            <person name="Shiratori Y."/>
            <person name="Senoo K."/>
        </authorList>
    </citation>
    <scope>NUCLEOTIDE SEQUENCE [LARGE SCALE GENOMIC DNA]</scope>
    <source>
        <strain evidence="2">Red330</strain>
    </source>
</reference>
<accession>A0A6V8MPL4</accession>